<protein>
    <submittedName>
        <fullName evidence="6">Complex 1 protein-like protein</fullName>
    </submittedName>
</protein>
<evidence type="ECO:0000256" key="1">
    <source>
        <dbReference type="ARBA" id="ARBA00004305"/>
    </source>
</evidence>
<sequence length="79" mass="9364">MARLTGLQKDVLSLYRQCLRAARRKPAENREHFRALARSEFSKYGTVDRKDFNTIEYLLRRGRRQLDMYGEEGVRDVKG</sequence>
<dbReference type="InterPro" id="IPR045295">
    <property type="entry name" value="Complex1_LYR_SDHAF1_LYRM8"/>
</dbReference>
<accession>A0A6A5VDW0</accession>
<keyword evidence="2" id="KW-0496">Mitochondrion</keyword>
<dbReference type="Proteomes" id="UP000800036">
    <property type="component" value="Unassembled WGS sequence"/>
</dbReference>
<evidence type="ECO:0000313" key="7">
    <source>
        <dbReference type="Proteomes" id="UP000800036"/>
    </source>
</evidence>
<dbReference type="EMBL" id="ML976693">
    <property type="protein sequence ID" value="KAF1971417.1"/>
    <property type="molecule type" value="Genomic_DNA"/>
</dbReference>
<evidence type="ECO:0000256" key="2">
    <source>
        <dbReference type="ARBA" id="ARBA00023128"/>
    </source>
</evidence>
<evidence type="ECO:0000256" key="4">
    <source>
        <dbReference type="ARBA" id="ARBA00025715"/>
    </source>
</evidence>
<comment type="similarity">
    <text evidence="4">Belongs to the complex I LYR family. SDHAF1 subfamily.</text>
</comment>
<dbReference type="GO" id="GO:0034553">
    <property type="term" value="P:mitochondrial respiratory chain complex II assembly"/>
    <property type="evidence" value="ECO:0007669"/>
    <property type="project" value="InterPro"/>
</dbReference>
<feature type="domain" description="Complex 1 LYR protein" evidence="5">
    <location>
        <begin position="10"/>
        <end position="68"/>
    </location>
</feature>
<comment type="subcellular location">
    <subcellularLocation>
        <location evidence="1">Mitochondrion matrix</location>
    </subcellularLocation>
</comment>
<keyword evidence="7" id="KW-1185">Reference proteome</keyword>
<dbReference type="InterPro" id="IPR008011">
    <property type="entry name" value="Complex1_LYR_dom"/>
</dbReference>
<dbReference type="OrthoDB" id="273010at2759"/>
<dbReference type="CDD" id="cd20268">
    <property type="entry name" value="Complex1_LYR_SDHAF1_LYRM8"/>
    <property type="match status" value="1"/>
</dbReference>
<proteinExistence type="inferred from homology"/>
<name>A0A6A5VDW0_9PLEO</name>
<dbReference type="Pfam" id="PF05347">
    <property type="entry name" value="Complex1_LYR"/>
    <property type="match status" value="1"/>
</dbReference>
<reference evidence="6" key="1">
    <citation type="journal article" date="2020" name="Stud. Mycol.">
        <title>101 Dothideomycetes genomes: a test case for predicting lifestyles and emergence of pathogens.</title>
        <authorList>
            <person name="Haridas S."/>
            <person name="Albert R."/>
            <person name="Binder M."/>
            <person name="Bloem J."/>
            <person name="Labutti K."/>
            <person name="Salamov A."/>
            <person name="Andreopoulos B."/>
            <person name="Baker S."/>
            <person name="Barry K."/>
            <person name="Bills G."/>
            <person name="Bluhm B."/>
            <person name="Cannon C."/>
            <person name="Castanera R."/>
            <person name="Culley D."/>
            <person name="Daum C."/>
            <person name="Ezra D."/>
            <person name="Gonzalez J."/>
            <person name="Henrissat B."/>
            <person name="Kuo A."/>
            <person name="Liang C."/>
            <person name="Lipzen A."/>
            <person name="Lutzoni F."/>
            <person name="Magnuson J."/>
            <person name="Mondo S."/>
            <person name="Nolan M."/>
            <person name="Ohm R."/>
            <person name="Pangilinan J."/>
            <person name="Park H.-J."/>
            <person name="Ramirez L."/>
            <person name="Alfaro M."/>
            <person name="Sun H."/>
            <person name="Tritt A."/>
            <person name="Yoshinaga Y."/>
            <person name="Zwiers L.-H."/>
            <person name="Turgeon B."/>
            <person name="Goodwin S."/>
            <person name="Spatafora J."/>
            <person name="Crous P."/>
            <person name="Grigoriev I."/>
        </authorList>
    </citation>
    <scope>NUCLEOTIDE SEQUENCE</scope>
    <source>
        <strain evidence="6">CBS 107.79</strain>
    </source>
</reference>
<gene>
    <name evidence="6" type="ORF">BU23DRAFT_555958</name>
</gene>
<evidence type="ECO:0000259" key="5">
    <source>
        <dbReference type="Pfam" id="PF05347"/>
    </source>
</evidence>
<keyword evidence="3" id="KW-0143">Chaperone</keyword>
<dbReference type="AlphaFoldDB" id="A0A6A5VDW0"/>
<evidence type="ECO:0000256" key="3">
    <source>
        <dbReference type="ARBA" id="ARBA00023186"/>
    </source>
</evidence>
<evidence type="ECO:0000313" key="6">
    <source>
        <dbReference type="EMBL" id="KAF1971417.1"/>
    </source>
</evidence>
<dbReference type="GO" id="GO:0005759">
    <property type="term" value="C:mitochondrial matrix"/>
    <property type="evidence" value="ECO:0007669"/>
    <property type="project" value="UniProtKB-SubCell"/>
</dbReference>
<dbReference type="PANTHER" id="PTHR13675">
    <property type="entry name" value="LYR MOTIF-CONTAINING PROTEIN 2"/>
    <property type="match status" value="1"/>
</dbReference>
<dbReference type="PANTHER" id="PTHR13675:SF1">
    <property type="entry name" value="SUCCINATE DEHYDROGENASE ASSEMBLY FACTOR 1, MITOCHONDRIAL"/>
    <property type="match status" value="1"/>
</dbReference>
<organism evidence="6 7">
    <name type="scientific">Bimuria novae-zelandiae CBS 107.79</name>
    <dbReference type="NCBI Taxonomy" id="1447943"/>
    <lineage>
        <taxon>Eukaryota</taxon>
        <taxon>Fungi</taxon>
        <taxon>Dikarya</taxon>
        <taxon>Ascomycota</taxon>
        <taxon>Pezizomycotina</taxon>
        <taxon>Dothideomycetes</taxon>
        <taxon>Pleosporomycetidae</taxon>
        <taxon>Pleosporales</taxon>
        <taxon>Massarineae</taxon>
        <taxon>Didymosphaeriaceae</taxon>
        <taxon>Bimuria</taxon>
    </lineage>
</organism>